<evidence type="ECO:0000256" key="1">
    <source>
        <dbReference type="ARBA" id="ARBA00010879"/>
    </source>
</evidence>
<dbReference type="Proteomes" id="UP000694548">
    <property type="component" value="Chromosome sgr05"/>
</dbReference>
<organism evidence="10 11">
    <name type="scientific">Nothobranchius furzeri</name>
    <name type="common">Turquoise killifish</name>
    <dbReference type="NCBI Taxonomy" id="105023"/>
    <lineage>
        <taxon>Eukaryota</taxon>
        <taxon>Metazoa</taxon>
        <taxon>Chordata</taxon>
        <taxon>Craniata</taxon>
        <taxon>Vertebrata</taxon>
        <taxon>Euteleostomi</taxon>
        <taxon>Actinopterygii</taxon>
        <taxon>Neopterygii</taxon>
        <taxon>Teleostei</taxon>
        <taxon>Neoteleostei</taxon>
        <taxon>Acanthomorphata</taxon>
        <taxon>Ovalentaria</taxon>
        <taxon>Atherinomorphae</taxon>
        <taxon>Cyprinodontiformes</taxon>
        <taxon>Nothobranchiidae</taxon>
        <taxon>Nothobranchius</taxon>
    </lineage>
</organism>
<sequence length="510" mass="56909">MPSDVPVCAAGFITQTEKQEDLLTNTLSAVSPRLKNSEALLRLDEQLSHLQSDHKDDVYGLINAHLCLFSDIPTVTNVCQHDVVLISDKPIKQHPYRASPEKRALMKQETDYLIQNGLAVPSYGPWSSPCLVEKKPDGSPRFITDFRKVNAITDPDSYPLPCVDDCIDRVGMSDFITKIDLLKGYWQVPLTAAASEISAFVTPDAFLQYTVMPFGMRNAPATFQRLINKVTAGLTNCSAYLDDIVVHTSSWKEHIATLTELFKRLAAARLTVNLAKCEFVKATVSNIGKQVGHGCVRMLKDKVRSISDFPVPKTRRELRRFLGVVGYYRCFCQNFATVVHPLTNLLSPKVPFRWSEAAQSAFASCNLLLTSAPVLKAPELAKPFAVEVDASQVGAGAVLLQNDEDGVVHPVAYFSKKFTSCQSRYSTIEKETLALLMALQHFHVYVGVGGEPLTVYTDHNPLIFLSRMFNQNQRLMRWALLLQEYHLDIRHKRGSENVIADCLSRISACE</sequence>
<evidence type="ECO:0000256" key="7">
    <source>
        <dbReference type="ARBA" id="ARBA00022801"/>
    </source>
</evidence>
<reference evidence="10" key="1">
    <citation type="submission" date="2014-08" db="EMBL/GenBank/DDBJ databases">
        <authorList>
            <person name="Senf B."/>
            <person name="Petzold A."/>
            <person name="Downie B.R."/>
            <person name="Koch P."/>
            <person name="Platzer M."/>
        </authorList>
    </citation>
    <scope>NUCLEOTIDE SEQUENCE [LARGE SCALE GENOMIC DNA]</scope>
    <source>
        <strain evidence="10">GRZ</strain>
    </source>
</reference>
<dbReference type="CDD" id="cd09274">
    <property type="entry name" value="RNase_HI_RT_Ty3"/>
    <property type="match status" value="1"/>
</dbReference>
<dbReference type="GO" id="GO:0003964">
    <property type="term" value="F:RNA-directed DNA polymerase activity"/>
    <property type="evidence" value="ECO:0007669"/>
    <property type="project" value="UniProtKB-KW"/>
</dbReference>
<evidence type="ECO:0000313" key="10">
    <source>
        <dbReference type="Ensembl" id="ENSNFUP00015015368.1"/>
    </source>
</evidence>
<evidence type="ECO:0000313" key="11">
    <source>
        <dbReference type="Proteomes" id="UP000694548"/>
    </source>
</evidence>
<dbReference type="EC" id="3.1.26.4" evidence="2"/>
<evidence type="ECO:0000256" key="5">
    <source>
        <dbReference type="ARBA" id="ARBA00022722"/>
    </source>
</evidence>
<protein>
    <recommendedName>
        <fullName evidence="2">ribonuclease H</fullName>
        <ecNumber evidence="2">3.1.26.4</ecNumber>
    </recommendedName>
</protein>
<keyword evidence="11" id="KW-1185">Reference proteome</keyword>
<dbReference type="PANTHER" id="PTHR37984">
    <property type="entry name" value="PROTEIN CBG26694"/>
    <property type="match status" value="1"/>
</dbReference>
<dbReference type="Gene3D" id="3.30.70.270">
    <property type="match status" value="2"/>
</dbReference>
<dbReference type="PANTHER" id="PTHR37984:SF5">
    <property type="entry name" value="PROTEIN NYNRIN-LIKE"/>
    <property type="match status" value="1"/>
</dbReference>
<keyword evidence="6" id="KW-0255">Endonuclease</keyword>
<keyword evidence="3" id="KW-0808">Transferase</keyword>
<dbReference type="GO" id="GO:0004523">
    <property type="term" value="F:RNA-DNA hybrid ribonuclease activity"/>
    <property type="evidence" value="ECO:0007669"/>
    <property type="project" value="UniProtKB-EC"/>
</dbReference>
<feature type="domain" description="Reverse transcriptase" evidence="9">
    <location>
        <begin position="114"/>
        <end position="291"/>
    </location>
</feature>
<dbReference type="CDD" id="cd01647">
    <property type="entry name" value="RT_LTR"/>
    <property type="match status" value="1"/>
</dbReference>
<dbReference type="Gene3D" id="3.10.10.10">
    <property type="entry name" value="HIV Type 1 Reverse Transcriptase, subunit A, domain 1"/>
    <property type="match status" value="1"/>
</dbReference>
<evidence type="ECO:0000256" key="4">
    <source>
        <dbReference type="ARBA" id="ARBA00022695"/>
    </source>
</evidence>
<dbReference type="AlphaFoldDB" id="A0A8C6L664"/>
<dbReference type="GeneTree" id="ENSGT01100000263500"/>
<evidence type="ECO:0000256" key="2">
    <source>
        <dbReference type="ARBA" id="ARBA00012180"/>
    </source>
</evidence>
<keyword evidence="8" id="KW-0695">RNA-directed DNA polymerase</keyword>
<dbReference type="PROSITE" id="PS50878">
    <property type="entry name" value="RT_POL"/>
    <property type="match status" value="1"/>
</dbReference>
<name>A0A8C6L664_NOTFU</name>
<dbReference type="FunFam" id="3.10.20.370:FF:000001">
    <property type="entry name" value="Retrovirus-related Pol polyprotein from transposon 17.6-like protein"/>
    <property type="match status" value="1"/>
</dbReference>
<evidence type="ECO:0000256" key="8">
    <source>
        <dbReference type="ARBA" id="ARBA00022918"/>
    </source>
</evidence>
<dbReference type="SUPFAM" id="SSF56672">
    <property type="entry name" value="DNA/RNA polymerases"/>
    <property type="match status" value="1"/>
</dbReference>
<dbReference type="InterPro" id="IPR041373">
    <property type="entry name" value="RT_RNaseH"/>
</dbReference>
<dbReference type="InterPro" id="IPR000477">
    <property type="entry name" value="RT_dom"/>
</dbReference>
<dbReference type="InterPro" id="IPR043128">
    <property type="entry name" value="Rev_trsase/Diguanyl_cyclase"/>
</dbReference>
<reference evidence="10" key="3">
    <citation type="submission" date="2025-09" db="UniProtKB">
        <authorList>
            <consortium name="Ensembl"/>
        </authorList>
    </citation>
    <scope>IDENTIFICATION</scope>
</reference>
<keyword evidence="7" id="KW-0378">Hydrolase</keyword>
<keyword evidence="5" id="KW-0540">Nuclease</keyword>
<comment type="similarity">
    <text evidence="1">Belongs to the beta type-B retroviral polymerase family. HERV class-II K(HML-2) pol subfamily.</text>
</comment>
<reference evidence="10" key="2">
    <citation type="submission" date="2025-08" db="UniProtKB">
        <authorList>
            <consortium name="Ensembl"/>
        </authorList>
    </citation>
    <scope>IDENTIFICATION</scope>
</reference>
<dbReference type="Pfam" id="PF17917">
    <property type="entry name" value="RT_RNaseH"/>
    <property type="match status" value="1"/>
</dbReference>
<evidence type="ECO:0000259" key="9">
    <source>
        <dbReference type="PROSITE" id="PS50878"/>
    </source>
</evidence>
<dbReference type="InterPro" id="IPR050951">
    <property type="entry name" value="Retrovirus_Pol_polyprotein"/>
</dbReference>
<dbReference type="InterPro" id="IPR043502">
    <property type="entry name" value="DNA/RNA_pol_sf"/>
</dbReference>
<accession>A0A8C6L664</accession>
<keyword evidence="4" id="KW-0548">Nucleotidyltransferase</keyword>
<evidence type="ECO:0000256" key="6">
    <source>
        <dbReference type="ARBA" id="ARBA00022759"/>
    </source>
</evidence>
<evidence type="ECO:0000256" key="3">
    <source>
        <dbReference type="ARBA" id="ARBA00022679"/>
    </source>
</evidence>
<dbReference type="Ensembl" id="ENSNFUT00015016108.1">
    <property type="protein sequence ID" value="ENSNFUP00015015368.1"/>
    <property type="gene ID" value="ENSNFUG00015007422.1"/>
</dbReference>
<dbReference type="Pfam" id="PF00078">
    <property type="entry name" value="RVT_1"/>
    <property type="match status" value="1"/>
</dbReference>
<proteinExistence type="inferred from homology"/>
<dbReference type="FunFam" id="3.30.70.270:FF:000020">
    <property type="entry name" value="Transposon Tf2-6 polyprotein-like Protein"/>
    <property type="match status" value="1"/>
</dbReference>